<evidence type="ECO:0000256" key="1">
    <source>
        <dbReference type="SAM" id="MobiDB-lite"/>
    </source>
</evidence>
<dbReference type="InterPro" id="IPR024232">
    <property type="entry name" value="SpoIIIAH"/>
</dbReference>
<name>A0A6N3GDT8_9CLOT</name>
<dbReference type="AlphaFoldDB" id="A0A6N3GDT8"/>
<organism evidence="2">
    <name type="scientific">Clostridium tertium</name>
    <dbReference type="NCBI Taxonomy" id="1559"/>
    <lineage>
        <taxon>Bacteria</taxon>
        <taxon>Bacillati</taxon>
        <taxon>Bacillota</taxon>
        <taxon>Clostridia</taxon>
        <taxon>Eubacteriales</taxon>
        <taxon>Clostridiaceae</taxon>
        <taxon>Clostridium</taxon>
    </lineage>
</organism>
<feature type="region of interest" description="Disordered" evidence="1">
    <location>
        <begin position="35"/>
        <end position="59"/>
    </location>
</feature>
<sequence>MTKKQFGIIFTLMALIVCVGVIAARINKTGLNDPTDFSQVISQQGTEEEKDKDKDKDKETLGSQDYFFGLRSEKDQKDAITIQNLDALIGDEKTSQEAKDLATNERLEKTMSMDKEGRIEVSVKNKGYEDVLCSIEGNNVRIVVKAEELTDSDTASIQEIAENISGISDVIIESKK</sequence>
<reference evidence="2" key="1">
    <citation type="submission" date="2019-11" db="EMBL/GenBank/DDBJ databases">
        <authorList>
            <person name="Feng L."/>
        </authorList>
    </citation>
    <scope>NUCLEOTIDE SEQUENCE</scope>
    <source>
        <strain evidence="2">CTertiumLFYP3</strain>
    </source>
</reference>
<accession>A0A6N3GDT8</accession>
<gene>
    <name evidence="2" type="ORF">CTLFYP3_03178</name>
</gene>
<feature type="compositionally biased region" description="Basic and acidic residues" evidence="1">
    <location>
        <begin position="47"/>
        <end position="59"/>
    </location>
</feature>
<dbReference type="RefSeq" id="WP_156627629.1">
    <property type="nucleotide sequence ID" value="NZ_CACRTO010000047.1"/>
</dbReference>
<dbReference type="Pfam" id="PF12685">
    <property type="entry name" value="SpoIIIAH"/>
    <property type="match status" value="1"/>
</dbReference>
<dbReference type="Gene3D" id="1.10.287.4300">
    <property type="entry name" value="Stage III sporulation protein AH-like"/>
    <property type="match status" value="1"/>
</dbReference>
<proteinExistence type="predicted"/>
<evidence type="ECO:0000313" key="2">
    <source>
        <dbReference type="EMBL" id="VYU62420.1"/>
    </source>
</evidence>
<dbReference type="EMBL" id="CACRTO010000047">
    <property type="protein sequence ID" value="VYU62420.1"/>
    <property type="molecule type" value="Genomic_DNA"/>
</dbReference>
<protein>
    <submittedName>
        <fullName evidence="2">SpoIIIAH-like protein</fullName>
    </submittedName>
</protein>
<feature type="compositionally biased region" description="Polar residues" evidence="1">
    <location>
        <begin position="35"/>
        <end position="45"/>
    </location>
</feature>
<dbReference type="InterPro" id="IPR038503">
    <property type="entry name" value="SpoIIIAH_sf"/>
</dbReference>